<dbReference type="CDD" id="cd18186">
    <property type="entry name" value="BTB_POZ_ZBTB_KLHL-like"/>
    <property type="match status" value="1"/>
</dbReference>
<dbReference type="PROSITE" id="PS50097">
    <property type="entry name" value="BTB"/>
    <property type="match status" value="1"/>
</dbReference>
<dbReference type="AlphaFoldDB" id="A0A0D2H0X5"/>
<evidence type="ECO:0000259" key="1">
    <source>
        <dbReference type="PROSITE" id="PS50097"/>
    </source>
</evidence>
<protein>
    <recommendedName>
        <fullName evidence="1">BTB domain-containing protein</fullName>
    </recommendedName>
</protein>
<evidence type="ECO:0000313" key="2">
    <source>
        <dbReference type="EMBL" id="KIX95450.1"/>
    </source>
</evidence>
<keyword evidence="3" id="KW-1185">Reference proteome</keyword>
<accession>A0A0D2H0X5</accession>
<dbReference type="GeneID" id="27714713"/>
<dbReference type="RefSeq" id="XP_016629573.1">
    <property type="nucleotide sequence ID" value="XM_016779463.1"/>
</dbReference>
<evidence type="ECO:0000313" key="3">
    <source>
        <dbReference type="Proteomes" id="UP000053411"/>
    </source>
</evidence>
<dbReference type="InterPro" id="IPR000210">
    <property type="entry name" value="BTB/POZ_dom"/>
</dbReference>
<proteinExistence type="predicted"/>
<sequence length="329" mass="36428">MTTTNIDPTGDLVIDIENERLRISSKVLSLASPVFGVMLSSGFKEGTPQSTDDSPRVIPLPEDDLEAFKLVCRVIHFQLDQIPQELKIDSLEKLALVCDKYQCTVAMRHCAALWLQSLSDTYLAVELNRQLLVAYLLDLPTAFSDISWRLMQAQAGPFEALPGLTDHPTVPCSLLDVLNTRRVEINRKMEKILMHPVSRLLGCSCRASSDGVTKYLSTLRNQTIAPYEDGFEYLSLLKVVDKVANLPNSLAGEASCTNGSYSRCELASSRDGSMKKKLTKDLSTLMDSEPGLCLDCVKTGRKSKVDGTCRVQHLSNLVATHGYRKEVTR</sequence>
<dbReference type="STRING" id="1442371.A0A0D2H0X5"/>
<dbReference type="EMBL" id="KN848082">
    <property type="protein sequence ID" value="KIX95450.1"/>
    <property type="molecule type" value="Genomic_DNA"/>
</dbReference>
<dbReference type="Gene3D" id="3.30.710.10">
    <property type="entry name" value="Potassium Channel Kv1.1, Chain A"/>
    <property type="match status" value="1"/>
</dbReference>
<dbReference type="OrthoDB" id="5275938at2759"/>
<dbReference type="Pfam" id="PF00651">
    <property type="entry name" value="BTB"/>
    <property type="match status" value="1"/>
</dbReference>
<dbReference type="SUPFAM" id="SSF54695">
    <property type="entry name" value="POZ domain"/>
    <property type="match status" value="1"/>
</dbReference>
<organism evidence="2 3">
    <name type="scientific">Fonsecaea multimorphosa CBS 102226</name>
    <dbReference type="NCBI Taxonomy" id="1442371"/>
    <lineage>
        <taxon>Eukaryota</taxon>
        <taxon>Fungi</taxon>
        <taxon>Dikarya</taxon>
        <taxon>Ascomycota</taxon>
        <taxon>Pezizomycotina</taxon>
        <taxon>Eurotiomycetes</taxon>
        <taxon>Chaetothyriomycetidae</taxon>
        <taxon>Chaetothyriales</taxon>
        <taxon>Herpotrichiellaceae</taxon>
        <taxon>Fonsecaea</taxon>
    </lineage>
</organism>
<name>A0A0D2H0X5_9EURO</name>
<feature type="domain" description="BTB" evidence="1">
    <location>
        <begin position="10"/>
        <end position="84"/>
    </location>
</feature>
<dbReference type="SMART" id="SM00225">
    <property type="entry name" value="BTB"/>
    <property type="match status" value="1"/>
</dbReference>
<reference evidence="2 3" key="1">
    <citation type="submission" date="2015-01" db="EMBL/GenBank/DDBJ databases">
        <title>The Genome Sequence of Fonsecaea multimorphosa CBS 102226.</title>
        <authorList>
            <consortium name="The Broad Institute Genomics Platform"/>
            <person name="Cuomo C."/>
            <person name="de Hoog S."/>
            <person name="Gorbushina A."/>
            <person name="Stielow B."/>
            <person name="Teixiera M."/>
            <person name="Abouelleil A."/>
            <person name="Chapman S.B."/>
            <person name="Priest M."/>
            <person name="Young S.K."/>
            <person name="Wortman J."/>
            <person name="Nusbaum C."/>
            <person name="Birren B."/>
        </authorList>
    </citation>
    <scope>NUCLEOTIDE SEQUENCE [LARGE SCALE GENOMIC DNA]</scope>
    <source>
        <strain evidence="2 3">CBS 102226</strain>
    </source>
</reference>
<gene>
    <name evidence="2" type="ORF">Z520_08967</name>
</gene>
<dbReference type="VEuPathDB" id="FungiDB:Z520_08967"/>
<dbReference type="InterPro" id="IPR011333">
    <property type="entry name" value="SKP1/BTB/POZ_sf"/>
</dbReference>
<dbReference type="Proteomes" id="UP000053411">
    <property type="component" value="Unassembled WGS sequence"/>
</dbReference>